<dbReference type="EMBL" id="JWZT01001824">
    <property type="protein sequence ID" value="KII71253.1"/>
    <property type="molecule type" value="Genomic_DNA"/>
</dbReference>
<dbReference type="Proteomes" id="UP000031668">
    <property type="component" value="Unassembled WGS sequence"/>
</dbReference>
<comment type="caution">
    <text evidence="1">The sequence shown here is derived from an EMBL/GenBank/DDBJ whole genome shotgun (WGS) entry which is preliminary data.</text>
</comment>
<gene>
    <name evidence="1" type="ORF">RF11_10370</name>
</gene>
<dbReference type="AlphaFoldDB" id="A0A0C2JPH1"/>
<accession>A0A0C2JPH1</accession>
<organism evidence="1 2">
    <name type="scientific">Thelohanellus kitauei</name>
    <name type="common">Myxosporean</name>
    <dbReference type="NCBI Taxonomy" id="669202"/>
    <lineage>
        <taxon>Eukaryota</taxon>
        <taxon>Metazoa</taxon>
        <taxon>Cnidaria</taxon>
        <taxon>Myxozoa</taxon>
        <taxon>Myxosporea</taxon>
        <taxon>Bivalvulida</taxon>
        <taxon>Platysporina</taxon>
        <taxon>Myxobolidae</taxon>
        <taxon>Thelohanellus</taxon>
    </lineage>
</organism>
<sequence>MHNTLVRNDVVDLPPSPASDPATFQIYLGVFLFDWTFVPDDSLINKRHSLSLMKGMKGTYIGIRRSKFEGPVMPFRVCNSGARVPYPPHSSYPIRFQGCCALSSPTVAPMPLKPHPQFNHNLTRLLCAMDAVVNVQTSKPRKTPQVKIRKFPSYALSFKEFGCLKMCVIKAKPTIQQMICRIQIGVIKVIR</sequence>
<evidence type="ECO:0000313" key="2">
    <source>
        <dbReference type="Proteomes" id="UP000031668"/>
    </source>
</evidence>
<keyword evidence="2" id="KW-1185">Reference proteome</keyword>
<name>A0A0C2JPH1_THEKT</name>
<reference evidence="1 2" key="1">
    <citation type="journal article" date="2014" name="Genome Biol. Evol.">
        <title>The genome of the myxosporean Thelohanellus kitauei shows adaptations to nutrient acquisition within its fish host.</title>
        <authorList>
            <person name="Yang Y."/>
            <person name="Xiong J."/>
            <person name="Zhou Z."/>
            <person name="Huo F."/>
            <person name="Miao W."/>
            <person name="Ran C."/>
            <person name="Liu Y."/>
            <person name="Zhang J."/>
            <person name="Feng J."/>
            <person name="Wang M."/>
            <person name="Wang M."/>
            <person name="Wang L."/>
            <person name="Yao B."/>
        </authorList>
    </citation>
    <scope>NUCLEOTIDE SEQUENCE [LARGE SCALE GENOMIC DNA]</scope>
    <source>
        <strain evidence="1">Wuqing</strain>
    </source>
</reference>
<evidence type="ECO:0000313" key="1">
    <source>
        <dbReference type="EMBL" id="KII71253.1"/>
    </source>
</evidence>
<protein>
    <submittedName>
        <fullName evidence="1">Uncharacterized protein</fullName>
    </submittedName>
</protein>
<proteinExistence type="predicted"/>